<proteinExistence type="predicted"/>
<dbReference type="Proteomes" id="UP001164042">
    <property type="component" value="Chromosome"/>
</dbReference>
<dbReference type="GO" id="GO:0003677">
    <property type="term" value="F:DNA binding"/>
    <property type="evidence" value="ECO:0007669"/>
    <property type="project" value="InterPro"/>
</dbReference>
<protein>
    <submittedName>
        <fullName evidence="1">Helix-turn-helix domain-containing protein</fullName>
    </submittedName>
</protein>
<evidence type="ECO:0000313" key="2">
    <source>
        <dbReference type="Proteomes" id="UP001164042"/>
    </source>
</evidence>
<evidence type="ECO:0000313" key="1">
    <source>
        <dbReference type="EMBL" id="UYT10708.1"/>
    </source>
</evidence>
<dbReference type="InterPro" id="IPR010982">
    <property type="entry name" value="Lambda_DNA-bd_dom_sf"/>
</dbReference>
<dbReference type="AlphaFoldDB" id="A0AA46YUV2"/>
<gene>
    <name evidence="1" type="ORF">OF801_01845</name>
</gene>
<organism evidence="1 2">
    <name type="scientific">Lactococcus garvieae</name>
    <dbReference type="NCBI Taxonomy" id="1363"/>
    <lineage>
        <taxon>Bacteria</taxon>
        <taxon>Bacillati</taxon>
        <taxon>Bacillota</taxon>
        <taxon>Bacilli</taxon>
        <taxon>Lactobacillales</taxon>
        <taxon>Streptococcaceae</taxon>
        <taxon>Lactococcus</taxon>
    </lineage>
</organism>
<dbReference type="CDD" id="cd00093">
    <property type="entry name" value="HTH_XRE"/>
    <property type="match status" value="1"/>
</dbReference>
<dbReference type="InterPro" id="IPR001387">
    <property type="entry name" value="Cro/C1-type_HTH"/>
</dbReference>
<reference evidence="1" key="1">
    <citation type="submission" date="2022-10" db="EMBL/GenBank/DDBJ databases">
        <title>Genome assembly of Lactococcus garvieae isolates from cricket gut.</title>
        <authorList>
            <person name="Luecke A.R."/>
            <person name="Brown A.M.V."/>
            <person name="Wakeman C.A."/>
        </authorList>
    </citation>
    <scope>NUCLEOTIDE SEQUENCE</scope>
    <source>
        <strain evidence="1">Alexii-11_2</strain>
    </source>
</reference>
<sequence>MTKTKLQIMREKKGLTAEQLAEKIIKSNDFTGIAFKVIVRDLKNFEIGRYPIKFRENAAFIAKDLGCSVAELVEDK</sequence>
<dbReference type="Gene3D" id="1.10.260.40">
    <property type="entry name" value="lambda repressor-like DNA-binding domains"/>
    <property type="match status" value="1"/>
</dbReference>
<accession>A0AA46YUV2</accession>
<dbReference type="EMBL" id="CP109635">
    <property type="protein sequence ID" value="UYT10708.1"/>
    <property type="molecule type" value="Genomic_DNA"/>
</dbReference>
<name>A0AA46YUV2_9LACT</name>
<dbReference type="RefSeq" id="WP_264308415.1">
    <property type="nucleotide sequence ID" value="NZ_CP109635.1"/>
</dbReference>